<dbReference type="InterPro" id="IPR036866">
    <property type="entry name" value="RibonucZ/Hydroxyglut_hydro"/>
</dbReference>
<keyword evidence="6" id="KW-1185">Reference proteome</keyword>
<evidence type="ECO:0000256" key="1">
    <source>
        <dbReference type="ARBA" id="ARBA00034221"/>
    </source>
</evidence>
<dbReference type="EMBL" id="CP003235">
    <property type="protein sequence ID" value="AFC29465.1"/>
    <property type="molecule type" value="Genomic_DNA"/>
</dbReference>
<dbReference type="InterPro" id="IPR050114">
    <property type="entry name" value="UPF0173_UPF0282_UlaG_hydrolase"/>
</dbReference>
<dbReference type="Proteomes" id="UP000007523">
    <property type="component" value="Chromosome"/>
</dbReference>
<comment type="catalytic activity">
    <reaction evidence="1">
        <text>3',5'-cyclic CMP + H2O = CMP + H(+)</text>
        <dbReference type="Rhea" id="RHEA:72675"/>
        <dbReference type="ChEBI" id="CHEBI:15377"/>
        <dbReference type="ChEBI" id="CHEBI:15378"/>
        <dbReference type="ChEBI" id="CHEBI:58003"/>
        <dbReference type="ChEBI" id="CHEBI:60377"/>
    </reaction>
    <physiologicalReaction direction="left-to-right" evidence="1">
        <dbReference type="Rhea" id="RHEA:72676"/>
    </physiologicalReaction>
</comment>
<evidence type="ECO:0000313" key="5">
    <source>
        <dbReference type="EMBL" id="AFC29465.1"/>
    </source>
</evidence>
<evidence type="ECO:0000313" key="6">
    <source>
        <dbReference type="Proteomes" id="UP000007523"/>
    </source>
</evidence>
<dbReference type="KEGG" id="pmq:PM3016_2581"/>
<dbReference type="Pfam" id="PF12706">
    <property type="entry name" value="Lactamase_B_2"/>
    <property type="match status" value="1"/>
</dbReference>
<dbReference type="AlphaFoldDB" id="H6NCY3"/>
<comment type="catalytic activity">
    <reaction evidence="3">
        <text>3',5'-cyclic UMP + H2O = UMP + H(+)</text>
        <dbReference type="Rhea" id="RHEA:70575"/>
        <dbReference type="ChEBI" id="CHEBI:15377"/>
        <dbReference type="ChEBI" id="CHEBI:15378"/>
        <dbReference type="ChEBI" id="CHEBI:57865"/>
        <dbReference type="ChEBI" id="CHEBI:184387"/>
    </reaction>
    <physiologicalReaction direction="left-to-right" evidence="3">
        <dbReference type="Rhea" id="RHEA:70576"/>
    </physiologicalReaction>
</comment>
<comment type="function">
    <text evidence="2">Counteracts the endogenous Pycsar antiviral defense system. Phosphodiesterase that enables metal-dependent hydrolysis of host cyclic nucleotide Pycsar defense signals such as cCMP and cUMP.</text>
</comment>
<name>H6NCY3_9BACL</name>
<dbReference type="InterPro" id="IPR001279">
    <property type="entry name" value="Metallo-B-lactamas"/>
</dbReference>
<dbReference type="STRING" id="1116391.PM3016_2581"/>
<evidence type="ECO:0000256" key="3">
    <source>
        <dbReference type="ARBA" id="ARBA00048505"/>
    </source>
</evidence>
<evidence type="ECO:0000259" key="4">
    <source>
        <dbReference type="SMART" id="SM00849"/>
    </source>
</evidence>
<evidence type="ECO:0000256" key="2">
    <source>
        <dbReference type="ARBA" id="ARBA00034301"/>
    </source>
</evidence>
<accession>H6NCY3</accession>
<organism evidence="5 6">
    <name type="scientific">Paenibacillus mucilaginosus 3016</name>
    <dbReference type="NCBI Taxonomy" id="1116391"/>
    <lineage>
        <taxon>Bacteria</taxon>
        <taxon>Bacillati</taxon>
        <taxon>Bacillota</taxon>
        <taxon>Bacilli</taxon>
        <taxon>Bacillales</taxon>
        <taxon>Paenibacillaceae</taxon>
        <taxon>Paenibacillus</taxon>
    </lineage>
</organism>
<dbReference type="PANTHER" id="PTHR43546:SF3">
    <property type="entry name" value="UPF0173 METAL-DEPENDENT HYDROLASE MJ1163"/>
    <property type="match status" value="1"/>
</dbReference>
<sequence>MRIQRFPWAGIRIEAGDTSVVIDAVTRIPAKFGGSKEPMFPLETFGRTDAVLVTHMHEDHFDPEAIIAAYGPDIPVYVPEQGVEAARAAGLRRVTGSRIGAAYELGGDVTATAALSVDGVGDPQVAWIVEAGGRRAIHCGDTLWHGYWWSIAAAHGPFDAACLPVNGAVLELPGRIPSGQPICLTPEQAVSAAAVLQAGVLIPIHYGAIHHPPIYRETPDIAARLEAAAAGRVNLNLLRPGEMLEV</sequence>
<feature type="domain" description="Metallo-beta-lactamase" evidence="4">
    <location>
        <begin position="7"/>
        <end position="180"/>
    </location>
</feature>
<gene>
    <name evidence="5" type="ORF">PM3016_2581</name>
</gene>
<reference evidence="5 6" key="1">
    <citation type="journal article" date="2012" name="J. Bacteriol.">
        <title>Complete Genome Sequence of Paenibacillus mucilaginosus 3016, a Bacterium Functional as Microbial Fertilizer.</title>
        <authorList>
            <person name="Ma M."/>
            <person name="Wang Z."/>
            <person name="Li L."/>
            <person name="Jiang X."/>
            <person name="Guan D."/>
            <person name="Cao F."/>
            <person name="Chen H."/>
            <person name="Wang X."/>
            <person name="Shen D."/>
            <person name="Du B."/>
            <person name="Li J."/>
        </authorList>
    </citation>
    <scope>NUCLEOTIDE SEQUENCE [LARGE SCALE GENOMIC DNA]</scope>
    <source>
        <strain evidence="5 6">3016</strain>
    </source>
</reference>
<dbReference type="SMART" id="SM00849">
    <property type="entry name" value="Lactamase_B"/>
    <property type="match status" value="1"/>
</dbReference>
<proteinExistence type="predicted"/>
<dbReference type="SUPFAM" id="SSF56281">
    <property type="entry name" value="Metallo-hydrolase/oxidoreductase"/>
    <property type="match status" value="1"/>
</dbReference>
<dbReference type="PANTHER" id="PTHR43546">
    <property type="entry name" value="UPF0173 METAL-DEPENDENT HYDROLASE MJ1163-RELATED"/>
    <property type="match status" value="1"/>
</dbReference>
<dbReference type="HOGENOM" id="CLU_077388_0_0_9"/>
<protein>
    <recommendedName>
        <fullName evidence="4">Metallo-beta-lactamase domain-containing protein</fullName>
    </recommendedName>
</protein>
<dbReference type="RefSeq" id="WP_014369774.1">
    <property type="nucleotide sequence ID" value="NC_016935.1"/>
</dbReference>
<dbReference type="Gene3D" id="3.60.15.10">
    <property type="entry name" value="Ribonuclease Z/Hydroxyacylglutathione hydrolase-like"/>
    <property type="match status" value="1"/>
</dbReference>